<dbReference type="PANTHER" id="PTHR43107">
    <property type="entry name" value="LONG-CHAIN FATTY ACID TRANSPORT PROTEIN"/>
    <property type="match status" value="1"/>
</dbReference>
<dbReference type="InterPro" id="IPR025110">
    <property type="entry name" value="AMP-bd_C"/>
</dbReference>
<evidence type="ECO:0000256" key="5">
    <source>
        <dbReference type="ARBA" id="ARBA00023098"/>
    </source>
</evidence>
<dbReference type="FunFam" id="3.30.300.30:FF:000002">
    <property type="entry name" value="Long-chain fatty acid transport protein 1"/>
    <property type="match status" value="1"/>
</dbReference>
<dbReference type="Pfam" id="PF00501">
    <property type="entry name" value="AMP-binding"/>
    <property type="match status" value="1"/>
</dbReference>
<reference evidence="12 13" key="1">
    <citation type="journal article" date="2019" name="PLoS ONE">
        <title>Genomic analyses reveal an absence of contemporary introgressive admixture between fin whales and blue whales, despite known hybrids.</title>
        <authorList>
            <person name="Westbury M.V."/>
            <person name="Petersen B."/>
            <person name="Lorenzen E.D."/>
        </authorList>
    </citation>
    <scope>NUCLEOTIDE SEQUENCE [LARGE SCALE GENOMIC DNA]</scope>
    <source>
        <strain evidence="12">FinWhale-01</strain>
    </source>
</reference>
<dbReference type="InterPro" id="IPR000873">
    <property type="entry name" value="AMP-dep_synth/lig_dom"/>
</dbReference>
<feature type="non-terminal residue" evidence="12">
    <location>
        <position position="1"/>
    </location>
</feature>
<dbReference type="PROSITE" id="PS00213">
    <property type="entry name" value="LIPOCALIN"/>
    <property type="match status" value="1"/>
</dbReference>
<dbReference type="GO" id="GO:0005789">
    <property type="term" value="C:endoplasmic reticulum membrane"/>
    <property type="evidence" value="ECO:0007669"/>
    <property type="project" value="TreeGrafter"/>
</dbReference>
<comment type="caution">
    <text evidence="12">The sequence shown here is derived from an EMBL/GenBank/DDBJ whole genome shotgun (WGS) entry which is preliminary data.</text>
</comment>
<name>A0A6A1QIC8_BALPH</name>
<comment type="catalytic activity">
    <reaction evidence="9">
        <text>tetracosanoate + ATP + CoA = tetracosanoyl-CoA + AMP + diphosphate</text>
        <dbReference type="Rhea" id="RHEA:33639"/>
        <dbReference type="ChEBI" id="CHEBI:30616"/>
        <dbReference type="ChEBI" id="CHEBI:31014"/>
        <dbReference type="ChEBI" id="CHEBI:33019"/>
        <dbReference type="ChEBI" id="CHEBI:57287"/>
        <dbReference type="ChEBI" id="CHEBI:65052"/>
        <dbReference type="ChEBI" id="CHEBI:456215"/>
    </reaction>
    <physiologicalReaction direction="left-to-right" evidence="9">
        <dbReference type="Rhea" id="RHEA:33640"/>
    </physiologicalReaction>
</comment>
<organism evidence="12 13">
    <name type="scientific">Balaenoptera physalus</name>
    <name type="common">Fin whale</name>
    <name type="synonym">Balaena physalus</name>
    <dbReference type="NCBI Taxonomy" id="9770"/>
    <lineage>
        <taxon>Eukaryota</taxon>
        <taxon>Metazoa</taxon>
        <taxon>Chordata</taxon>
        <taxon>Craniata</taxon>
        <taxon>Vertebrata</taxon>
        <taxon>Euteleostomi</taxon>
        <taxon>Mammalia</taxon>
        <taxon>Eutheria</taxon>
        <taxon>Laurasiatheria</taxon>
        <taxon>Artiodactyla</taxon>
        <taxon>Whippomorpha</taxon>
        <taxon>Cetacea</taxon>
        <taxon>Mysticeti</taxon>
        <taxon>Balaenopteridae</taxon>
        <taxon>Balaenoptera</taxon>
    </lineage>
</organism>
<evidence type="ECO:0000259" key="11">
    <source>
        <dbReference type="Pfam" id="PF13193"/>
    </source>
</evidence>
<keyword evidence="4" id="KW-0813">Transport</keyword>
<comment type="similarity">
    <text evidence="1">Belongs to the ATP-dependent AMP-binding enzyme family.</text>
</comment>
<dbReference type="EMBL" id="SGJD01000116">
    <property type="protein sequence ID" value="KAB0406894.1"/>
    <property type="molecule type" value="Genomic_DNA"/>
</dbReference>
<proteinExistence type="inferred from homology"/>
<dbReference type="PROSITE" id="PS00455">
    <property type="entry name" value="AMP_BINDING"/>
    <property type="match status" value="1"/>
</dbReference>
<evidence type="ECO:0000256" key="3">
    <source>
        <dbReference type="ARBA" id="ARBA00022832"/>
    </source>
</evidence>
<keyword evidence="13" id="KW-1185">Reference proteome</keyword>
<dbReference type="Proteomes" id="UP000437017">
    <property type="component" value="Unassembled WGS sequence"/>
</dbReference>
<sequence>ATMLLGASLVGLLLFSKLVLKLPWTQVGFSLLFLYLGSGGWRFVRVFVKTIRRDVFGGIVLLKVKAKVRQYLRERRTVPILFASTVQRHPNKTALIFEGTDTHWTFCQLDDYSSGVANFLQARGLASGDVVALFMENRNEFVGLWLGMAKLGVEAALINTNLRRDALRHCLTSSQARALIFGSEMAPAVLEICANLDPSVSLFCTGPWETSAVPAGAEHLDPLLEDAPKHLPSRPNKGFVDKLFYIYTSGTTGLPKAAIVVHSRYYRMAALVYYGFRMRPDDIIYDCLPLYHSAGNIVGIGQCLLHGMTVVIRKKFSASRFWDDCIKYNCTPPREAENRHRVRMALGNGLRPSIWTNFCSRFHIPQVAEFYGATECNCSLGNFDGQVGACGFNSRILSFVYPIRLVRVNEDTMELIRGPDGICLPCQPVGGQSGRGWLRREMGPVGGEPHPDQQSEGANNKKIAKDVFKKGDQAYLTGENVSTTEVEGTLSRLLAMADVAVYGVEVPGNEGRAGMAAVASPSGSCDLERLAQLLEKELPLYARPIFLRFLPELHKTGTFKLQKTDLRKEGFDPTVLKDPLFYLDARKGRYVPLDREAYTRIQAGEEKL</sequence>
<dbReference type="Gene3D" id="3.30.300.30">
    <property type="match status" value="1"/>
</dbReference>
<dbReference type="InterPro" id="IPR045851">
    <property type="entry name" value="AMP-bd_C_sf"/>
</dbReference>
<evidence type="ECO:0000259" key="10">
    <source>
        <dbReference type="Pfam" id="PF00501"/>
    </source>
</evidence>
<keyword evidence="5" id="KW-0443">Lipid metabolism</keyword>
<dbReference type="GO" id="GO:0001579">
    <property type="term" value="P:medium-chain fatty acid transport"/>
    <property type="evidence" value="ECO:0007669"/>
    <property type="project" value="TreeGrafter"/>
</dbReference>
<protein>
    <recommendedName>
        <fullName evidence="6">long-chain-fatty-acid--CoA ligase</fullName>
        <ecNumber evidence="6">6.2.1.3</ecNumber>
    </recommendedName>
    <alternativeName>
        <fullName evidence="8">Long-chain-fatty-acid--CoA ligase</fullName>
    </alternativeName>
</protein>
<dbReference type="Gene3D" id="3.40.50.12780">
    <property type="entry name" value="N-terminal domain of ligase-like"/>
    <property type="match status" value="1"/>
</dbReference>
<keyword evidence="2" id="KW-0436">Ligase</keyword>
<dbReference type="EC" id="6.2.1.3" evidence="6"/>
<dbReference type="InterPro" id="IPR022272">
    <property type="entry name" value="Lipocalin_CS"/>
</dbReference>
<dbReference type="AlphaFoldDB" id="A0A6A1QIC8"/>
<dbReference type="OrthoDB" id="288590at2759"/>
<evidence type="ECO:0000256" key="1">
    <source>
        <dbReference type="ARBA" id="ARBA00006432"/>
    </source>
</evidence>
<dbReference type="GO" id="GO:0044539">
    <property type="term" value="P:long-chain fatty acid import into cell"/>
    <property type="evidence" value="ECO:0007669"/>
    <property type="project" value="TreeGrafter"/>
</dbReference>
<dbReference type="GO" id="GO:0005324">
    <property type="term" value="F:long-chain fatty acid transmembrane transporter activity"/>
    <property type="evidence" value="ECO:0007669"/>
    <property type="project" value="TreeGrafter"/>
</dbReference>
<dbReference type="GO" id="GO:0005886">
    <property type="term" value="C:plasma membrane"/>
    <property type="evidence" value="ECO:0007669"/>
    <property type="project" value="TreeGrafter"/>
</dbReference>
<keyword evidence="4" id="KW-0445">Lipid transport</keyword>
<feature type="domain" description="AMP-binding enzyme C-terminal" evidence="11">
    <location>
        <begin position="485"/>
        <end position="560"/>
    </location>
</feature>
<dbReference type="PANTHER" id="PTHR43107:SF11">
    <property type="entry name" value="LONG-CHAIN FATTY ACID TRANSPORT PROTEIN 4"/>
    <property type="match status" value="1"/>
</dbReference>
<dbReference type="InterPro" id="IPR042099">
    <property type="entry name" value="ANL_N_sf"/>
</dbReference>
<evidence type="ECO:0000256" key="4">
    <source>
        <dbReference type="ARBA" id="ARBA00023055"/>
    </source>
</evidence>
<dbReference type="GO" id="GO:0090434">
    <property type="term" value="F:oleoyl-CoA ligase activity"/>
    <property type="evidence" value="ECO:0007669"/>
    <property type="project" value="TreeGrafter"/>
</dbReference>
<evidence type="ECO:0000313" key="13">
    <source>
        <dbReference type="Proteomes" id="UP000437017"/>
    </source>
</evidence>
<evidence type="ECO:0000256" key="7">
    <source>
        <dbReference type="ARBA" id="ARBA00036527"/>
    </source>
</evidence>
<dbReference type="Pfam" id="PF13193">
    <property type="entry name" value="AMP-binding_C"/>
    <property type="match status" value="1"/>
</dbReference>
<evidence type="ECO:0000256" key="9">
    <source>
        <dbReference type="ARBA" id="ARBA00048666"/>
    </source>
</evidence>
<gene>
    <name evidence="12" type="ORF">E2I00_002023</name>
</gene>
<comment type="catalytic activity">
    <reaction evidence="7">
        <text>a very long-chain fatty acid + ATP + CoA = a very long-chain fatty acyl-CoA + AMP + diphosphate</text>
        <dbReference type="Rhea" id="RHEA:54536"/>
        <dbReference type="ChEBI" id="CHEBI:30616"/>
        <dbReference type="ChEBI" id="CHEBI:33019"/>
        <dbReference type="ChEBI" id="CHEBI:57287"/>
        <dbReference type="ChEBI" id="CHEBI:58950"/>
        <dbReference type="ChEBI" id="CHEBI:138261"/>
        <dbReference type="ChEBI" id="CHEBI:456215"/>
    </reaction>
    <physiologicalReaction direction="left-to-right" evidence="7">
        <dbReference type="Rhea" id="RHEA:54537"/>
    </physiologicalReaction>
</comment>
<dbReference type="SUPFAM" id="SSF56801">
    <property type="entry name" value="Acetyl-CoA synthetase-like"/>
    <property type="match status" value="1"/>
</dbReference>
<evidence type="ECO:0000313" key="12">
    <source>
        <dbReference type="EMBL" id="KAB0406894.1"/>
    </source>
</evidence>
<keyword evidence="3" id="KW-0276">Fatty acid metabolism</keyword>
<accession>A0A6A1QIC8</accession>
<evidence type="ECO:0000256" key="8">
    <source>
        <dbReference type="ARBA" id="ARBA00041297"/>
    </source>
</evidence>
<feature type="domain" description="AMP-dependent synthetase/ligase" evidence="10">
    <location>
        <begin position="83"/>
        <end position="380"/>
    </location>
</feature>
<evidence type="ECO:0000256" key="2">
    <source>
        <dbReference type="ARBA" id="ARBA00022598"/>
    </source>
</evidence>
<evidence type="ECO:0000256" key="6">
    <source>
        <dbReference type="ARBA" id="ARBA00026121"/>
    </source>
</evidence>
<dbReference type="InterPro" id="IPR020845">
    <property type="entry name" value="AMP-binding_CS"/>
</dbReference>